<protein>
    <submittedName>
        <fullName evidence="1">Uncharacterized protein</fullName>
    </submittedName>
</protein>
<reference evidence="1" key="1">
    <citation type="submission" date="2018-05" db="EMBL/GenBank/DDBJ databases">
        <authorList>
            <person name="Lanie J.A."/>
            <person name="Ng W.-L."/>
            <person name="Kazmierczak K.M."/>
            <person name="Andrzejewski T.M."/>
            <person name="Davidsen T.M."/>
            <person name="Wayne K.J."/>
            <person name="Tettelin H."/>
            <person name="Glass J.I."/>
            <person name="Rusch D."/>
            <person name="Podicherti R."/>
            <person name="Tsui H.-C.T."/>
            <person name="Winkler M.E."/>
        </authorList>
    </citation>
    <scope>NUCLEOTIDE SEQUENCE</scope>
</reference>
<dbReference type="EMBL" id="UINC01167900">
    <property type="protein sequence ID" value="SVD70652.1"/>
    <property type="molecule type" value="Genomic_DNA"/>
</dbReference>
<dbReference type="AlphaFoldDB" id="A0A382XHS5"/>
<sequence length="64" mass="7427">RYGIKGENNGGKGEVFSWRDLCDYVVVLLRKDLPLTTRNVEGLRYIFNFISNYIFVSFISELSC</sequence>
<name>A0A382XHS5_9ZZZZ</name>
<organism evidence="1">
    <name type="scientific">marine metagenome</name>
    <dbReference type="NCBI Taxonomy" id="408172"/>
    <lineage>
        <taxon>unclassified sequences</taxon>
        <taxon>metagenomes</taxon>
        <taxon>ecological metagenomes</taxon>
    </lineage>
</organism>
<feature type="non-terminal residue" evidence="1">
    <location>
        <position position="1"/>
    </location>
</feature>
<evidence type="ECO:0000313" key="1">
    <source>
        <dbReference type="EMBL" id="SVD70652.1"/>
    </source>
</evidence>
<accession>A0A382XHS5</accession>
<proteinExistence type="predicted"/>
<gene>
    <name evidence="1" type="ORF">METZ01_LOCUS423506</name>
</gene>